<dbReference type="EMBL" id="JQ302193">
    <property type="protein sequence ID" value="AFD04440.1"/>
    <property type="molecule type" value="Genomic_DNA"/>
</dbReference>
<feature type="compositionally biased region" description="Basic and acidic residues" evidence="3">
    <location>
        <begin position="310"/>
        <end position="322"/>
    </location>
</feature>
<name>H9CGU8_CRYNE</name>
<dbReference type="AlphaFoldDB" id="H9CGU8"/>
<feature type="compositionally biased region" description="Polar residues" evidence="3">
    <location>
        <begin position="143"/>
        <end position="174"/>
    </location>
</feature>
<feature type="compositionally biased region" description="Low complexity" evidence="3">
    <location>
        <begin position="257"/>
        <end position="272"/>
    </location>
</feature>
<organism evidence="5">
    <name type="scientific">Cryptococcus neoformans</name>
    <name type="common">Filobasidiella neoformans</name>
    <dbReference type="NCBI Taxonomy" id="5207"/>
    <lineage>
        <taxon>Eukaryota</taxon>
        <taxon>Fungi</taxon>
        <taxon>Dikarya</taxon>
        <taxon>Basidiomycota</taxon>
        <taxon>Agaricomycotina</taxon>
        <taxon>Tremellomycetes</taxon>
        <taxon>Tremellales</taxon>
        <taxon>Cryptococcaceae</taxon>
        <taxon>Cryptococcus</taxon>
        <taxon>Cryptococcus neoformans species complex</taxon>
    </lineage>
</organism>
<feature type="region of interest" description="Disordered" evidence="3">
    <location>
        <begin position="382"/>
        <end position="415"/>
    </location>
</feature>
<feature type="region of interest" description="Disordered" evidence="3">
    <location>
        <begin position="712"/>
        <end position="754"/>
    </location>
</feature>
<feature type="compositionally biased region" description="Basic and acidic residues" evidence="3">
    <location>
        <begin position="739"/>
        <end position="754"/>
    </location>
</feature>
<feature type="compositionally biased region" description="Basic residues" evidence="3">
    <location>
        <begin position="588"/>
        <end position="603"/>
    </location>
</feature>
<feature type="domain" description="Homeobox" evidence="4">
    <location>
        <begin position="325"/>
        <end position="385"/>
    </location>
</feature>
<feature type="region of interest" description="Disordered" evidence="3">
    <location>
        <begin position="450"/>
        <end position="510"/>
    </location>
</feature>
<gene>
    <name evidence="5" type="primary">YHP2</name>
</gene>
<reference evidence="5" key="1">
    <citation type="journal article" date="2012" name="MBio">
        <title>A Unique Chromosomal Rearrangement in the Cryptococcus neoformans var. grubii Type Strain Enhances Key Phenotypes Associated with Virulence.</title>
        <authorList>
            <person name="Morrow C.A."/>
            <person name="Lee I.R."/>
            <person name="Chow E.W."/>
            <person name="Ormerod K.L."/>
            <person name="Goldinger A."/>
            <person name="Byrnes E.J.III."/>
            <person name="Nielsen K."/>
            <person name="Heitman J."/>
            <person name="Schirra H.J."/>
            <person name="Fraser J.A."/>
        </authorList>
    </citation>
    <scope>NUCLEOTIDE SEQUENCE</scope>
    <source>
        <strain evidence="5">Bt63</strain>
    </source>
</reference>
<dbReference type="InterPro" id="IPR009057">
    <property type="entry name" value="Homeodomain-like_sf"/>
</dbReference>
<feature type="compositionally biased region" description="Basic and acidic residues" evidence="3">
    <location>
        <begin position="105"/>
        <end position="120"/>
    </location>
</feature>
<dbReference type="CDD" id="cd00086">
    <property type="entry name" value="homeodomain"/>
    <property type="match status" value="1"/>
</dbReference>
<feature type="compositionally biased region" description="Polar residues" evidence="3">
    <location>
        <begin position="22"/>
        <end position="35"/>
    </location>
</feature>
<dbReference type="InterPro" id="IPR001356">
    <property type="entry name" value="HD"/>
</dbReference>
<dbReference type="PROSITE" id="PS50071">
    <property type="entry name" value="HOMEOBOX_2"/>
    <property type="match status" value="1"/>
</dbReference>
<keyword evidence="1 2" id="KW-0371">Homeobox</keyword>
<feature type="compositionally biased region" description="Low complexity" evidence="3">
    <location>
        <begin position="45"/>
        <end position="73"/>
    </location>
</feature>
<feature type="region of interest" description="Disordered" evidence="3">
    <location>
        <begin position="19"/>
        <end position="174"/>
    </location>
</feature>
<evidence type="ECO:0000256" key="3">
    <source>
        <dbReference type="SAM" id="MobiDB-lite"/>
    </source>
</evidence>
<accession>H9CGU8</accession>
<dbReference type="SMART" id="SM00389">
    <property type="entry name" value="HOX"/>
    <property type="match status" value="1"/>
</dbReference>
<dbReference type="SUPFAM" id="SSF46689">
    <property type="entry name" value="Homeodomain-like"/>
    <property type="match status" value="1"/>
</dbReference>
<feature type="DNA-binding region" description="Homeobox" evidence="1">
    <location>
        <begin position="327"/>
        <end position="386"/>
    </location>
</feature>
<dbReference type="GO" id="GO:1990837">
    <property type="term" value="F:sequence-specific double-stranded DNA binding"/>
    <property type="evidence" value="ECO:0007669"/>
    <property type="project" value="TreeGrafter"/>
</dbReference>
<keyword evidence="1 2" id="KW-0539">Nucleus</keyword>
<protein>
    <submittedName>
        <fullName evidence="5">Yhp2</fullName>
    </submittedName>
</protein>
<evidence type="ECO:0000256" key="2">
    <source>
        <dbReference type="RuleBase" id="RU000682"/>
    </source>
</evidence>
<feature type="region of interest" description="Disordered" evidence="3">
    <location>
        <begin position="249"/>
        <end position="330"/>
    </location>
</feature>
<feature type="compositionally biased region" description="Low complexity" evidence="3">
    <location>
        <begin position="288"/>
        <end position="303"/>
    </location>
</feature>
<dbReference type="GO" id="GO:0005634">
    <property type="term" value="C:nucleus"/>
    <property type="evidence" value="ECO:0007669"/>
    <property type="project" value="UniProtKB-SubCell"/>
</dbReference>
<dbReference type="PANTHER" id="PTHR46255:SF3">
    <property type="entry name" value="HOMEOBOX DOMAIN-CONTAINING PROTEIN"/>
    <property type="match status" value="1"/>
</dbReference>
<dbReference type="InterPro" id="IPR052631">
    <property type="entry name" value="Paired_homeobox_Bicoid"/>
</dbReference>
<feature type="compositionally biased region" description="Low complexity" evidence="3">
    <location>
        <begin position="90"/>
        <end position="101"/>
    </location>
</feature>
<sequence length="754" mass="83243">MDKDRCSRLLSSDLQYFDLRLSNPSPDSSQVQTYPRENWREPNMTSQYSSNSSSYPHHPSSWLPSSSSTSNSSYGRETRFPRPNSGRSSYLAPPLAPYVAPFHEQPLHSDDRHPTLRVDGHSSAFSQHPPPKHGVTAAEGGSHSLSPLRSASRSYSYENTSYSPRTREVYSSSQTPTMMQFSKLTANEQEEITAGLPPPQDMEVSSQGFQSELVASPISQRATFGKTQPHSLANTSKQPIQHVPAALGSCRRRTKSRSLSQSSQQSQNSHLSHQSRRSSHSQAEPASREYSVSSNESSHAAGSTAPSEDLYSKKAHLPEKSRGREKKKRTRALMTHLQQAGLMRLWKKTKFPTSGDREALGQEIGLTSRQVQVWFQNQRQKSRKTLMENGGIPEGEDPADYEDLQKSPRSRRLSMDREENLLPWIGASNEPSGFAYDRKGLNIGLQSEGQDIAYGSPAGGLDPSNDPSNRSSTSPHRRSRYDRGAISYPPHYVTSSNSYQSPRPLRPHTYPYNHPPPFPSTISWQHEQYPSVPESPRSVIGSFFSNDSHYSRIPYGASAVGGEHRRTSVGAFGSQTTMVSQSFEPRPGRMHRRSEHSYYRRRSVSREHLSTVGSPIGMPHSTLVTSSHATFMHGTDAPSFSGQINACSGSSEYSTRPRSSTWRGLPPLKQHLNASQSTDAVASHLPPTLARVAISGPVEGGEELPAIALGLVNGKNPQPSVTGEEAGSPRKRSSFWGAEGRRVRSRGREVEGGE</sequence>
<keyword evidence="1 2" id="KW-0238">DNA-binding</keyword>
<proteinExistence type="predicted"/>
<evidence type="ECO:0000256" key="1">
    <source>
        <dbReference type="PROSITE-ProRule" id="PRU00108"/>
    </source>
</evidence>
<dbReference type="GO" id="GO:0000981">
    <property type="term" value="F:DNA-binding transcription factor activity, RNA polymerase II-specific"/>
    <property type="evidence" value="ECO:0007669"/>
    <property type="project" value="TreeGrafter"/>
</dbReference>
<feature type="region of interest" description="Disordered" evidence="3">
    <location>
        <begin position="578"/>
        <end position="606"/>
    </location>
</feature>
<dbReference type="Gene3D" id="1.10.10.60">
    <property type="entry name" value="Homeodomain-like"/>
    <property type="match status" value="1"/>
</dbReference>
<comment type="subcellular location">
    <subcellularLocation>
        <location evidence="1 2">Nucleus</location>
    </subcellularLocation>
</comment>
<evidence type="ECO:0000313" key="5">
    <source>
        <dbReference type="EMBL" id="AFD04440.1"/>
    </source>
</evidence>
<dbReference type="PANTHER" id="PTHR46255">
    <property type="entry name" value="SHORT STATURE HOMEOBOX"/>
    <property type="match status" value="1"/>
</dbReference>
<feature type="compositionally biased region" description="Polar residues" evidence="3">
    <location>
        <begin position="465"/>
        <end position="474"/>
    </location>
</feature>
<dbReference type="Pfam" id="PF00046">
    <property type="entry name" value="Homeodomain"/>
    <property type="match status" value="1"/>
</dbReference>
<evidence type="ECO:0000259" key="4">
    <source>
        <dbReference type="PROSITE" id="PS50071"/>
    </source>
</evidence>